<feature type="region of interest" description="Disordered" evidence="10">
    <location>
        <begin position="1"/>
        <end position="67"/>
    </location>
</feature>
<organism evidence="12">
    <name type="scientific">Zooxanthella nutricula</name>
    <dbReference type="NCBI Taxonomy" id="1333877"/>
    <lineage>
        <taxon>Eukaryota</taxon>
        <taxon>Sar</taxon>
        <taxon>Alveolata</taxon>
        <taxon>Dinophyceae</taxon>
        <taxon>Peridiniales</taxon>
        <taxon>Peridiniales incertae sedis</taxon>
        <taxon>Zooxanthella</taxon>
    </lineage>
</organism>
<feature type="transmembrane region" description="Helical" evidence="9">
    <location>
        <begin position="362"/>
        <end position="387"/>
    </location>
</feature>
<keyword evidence="3 9" id="KW-0109">Calcium transport</keyword>
<dbReference type="PANTHER" id="PTHR31503">
    <property type="entry name" value="VACUOLAR CALCIUM ION TRANSPORTER"/>
    <property type="match status" value="1"/>
</dbReference>
<name>A0A7S2Q9I1_9DINO</name>
<dbReference type="InterPro" id="IPR004837">
    <property type="entry name" value="NaCa_Exmemb"/>
</dbReference>
<comment type="caution">
    <text evidence="9">Lacks conserved residue(s) required for the propagation of feature annotation.</text>
</comment>
<dbReference type="Pfam" id="PF01699">
    <property type="entry name" value="Na_Ca_ex"/>
    <property type="match status" value="2"/>
</dbReference>
<feature type="transmembrane region" description="Helical" evidence="9">
    <location>
        <begin position="393"/>
        <end position="414"/>
    </location>
</feature>
<dbReference type="InterPro" id="IPR004713">
    <property type="entry name" value="CaH_exchang"/>
</dbReference>
<dbReference type="AlphaFoldDB" id="A0A7S2Q9I1"/>
<evidence type="ECO:0000256" key="4">
    <source>
        <dbReference type="ARBA" id="ARBA00022692"/>
    </source>
</evidence>
<keyword evidence="6 9" id="KW-1133">Transmembrane helix</keyword>
<protein>
    <recommendedName>
        <fullName evidence="11">Sodium/calcium exchanger membrane region domain-containing protein</fullName>
    </recommendedName>
</protein>
<comment type="subcellular location">
    <subcellularLocation>
        <location evidence="1">Endomembrane system</location>
        <topology evidence="1">Multi-pass membrane protein</topology>
    </subcellularLocation>
</comment>
<evidence type="ECO:0000256" key="7">
    <source>
        <dbReference type="ARBA" id="ARBA00023065"/>
    </source>
</evidence>
<gene>
    <name evidence="12" type="ORF">BRAN1462_LOCUS54182</name>
</gene>
<evidence type="ECO:0000256" key="6">
    <source>
        <dbReference type="ARBA" id="ARBA00022989"/>
    </source>
</evidence>
<sequence>MPGRKEVTIVTQRSSSSGSAKKAQAYNPKGSFRSRRTTSLATLSSFEPVRSSDPLEANPREDKPASPTWWASQRRALRLIFLAPINLLLVFSGLGIVAGLREWGPATTFSFNFLGIIPLAAVLGASTEMLAAHVGQLLGGLLNATFGNAVEMIVVIMAIKSNLVDVVQKSLIGSILSNLLLVLGMALFAAGLVRKNSKFNAVSAGTNISCLVLSSLALTLPTVFSYIPGTTRRDNVMLSRIIAVVMAIVYVGFLVFQLRTHTEMFEGEQGEQCEQGEGEQGEQEEEEEVLLGPVPAGIVMFGATCVIAYCSEFLVASIEPVSEHYGVPHAFIGLILLPIVGNASEHITAVTAAYKHMMDLSLGVAVGSSTQISLFVVPFSVLVGWVYDVDMTLNFQAFETTVFLLSVFIASGMLSDGVGNWFEGMMLMSTYVIVAIITWFIPDHPAVHEGAARELAALSTTALPSVFL</sequence>
<keyword evidence="8 9" id="KW-0472">Membrane</keyword>
<feature type="domain" description="Sodium/calcium exchanger membrane region" evidence="11">
    <location>
        <begin position="109"/>
        <end position="258"/>
    </location>
</feature>
<dbReference type="InterPro" id="IPR004798">
    <property type="entry name" value="CAX-like"/>
</dbReference>
<feature type="transmembrane region" description="Helical" evidence="9">
    <location>
        <begin position="106"/>
        <end position="125"/>
    </location>
</feature>
<feature type="compositionally biased region" description="Low complexity" evidence="10">
    <location>
        <begin position="37"/>
        <end position="46"/>
    </location>
</feature>
<dbReference type="NCBIfam" id="TIGR00378">
    <property type="entry name" value="cax"/>
    <property type="match status" value="1"/>
</dbReference>
<feature type="domain" description="Sodium/calcium exchanger membrane region" evidence="11">
    <location>
        <begin position="299"/>
        <end position="439"/>
    </location>
</feature>
<evidence type="ECO:0000259" key="11">
    <source>
        <dbReference type="Pfam" id="PF01699"/>
    </source>
</evidence>
<evidence type="ECO:0000256" key="9">
    <source>
        <dbReference type="RuleBase" id="RU365028"/>
    </source>
</evidence>
<dbReference type="GO" id="GO:0005774">
    <property type="term" value="C:vacuolar membrane"/>
    <property type="evidence" value="ECO:0007669"/>
    <property type="project" value="UniProtKB-ARBA"/>
</dbReference>
<feature type="region of interest" description="Disordered" evidence="10">
    <location>
        <begin position="267"/>
        <end position="287"/>
    </location>
</feature>
<dbReference type="GO" id="GO:0012505">
    <property type="term" value="C:endomembrane system"/>
    <property type="evidence" value="ECO:0007669"/>
    <property type="project" value="UniProtKB-SubCell"/>
</dbReference>
<feature type="transmembrane region" description="Helical" evidence="9">
    <location>
        <begin position="421"/>
        <end position="441"/>
    </location>
</feature>
<dbReference type="EMBL" id="HBGW01085512">
    <property type="protein sequence ID" value="CAD9636360.1"/>
    <property type="molecule type" value="Transcribed_RNA"/>
</dbReference>
<comment type="similarity">
    <text evidence="9">Belongs to the Ca(2+):cation antiporter (CaCA) (TC 2.A.19) family.</text>
</comment>
<dbReference type="GO" id="GO:0006874">
    <property type="term" value="P:intracellular calcium ion homeostasis"/>
    <property type="evidence" value="ECO:0007669"/>
    <property type="project" value="TreeGrafter"/>
</dbReference>
<feature type="transmembrane region" description="Helical" evidence="9">
    <location>
        <begin position="205"/>
        <end position="224"/>
    </location>
</feature>
<feature type="transmembrane region" description="Helical" evidence="9">
    <location>
        <begin position="171"/>
        <end position="193"/>
    </location>
</feature>
<dbReference type="InterPro" id="IPR044880">
    <property type="entry name" value="NCX_ion-bd_dom_sf"/>
</dbReference>
<evidence type="ECO:0000256" key="5">
    <source>
        <dbReference type="ARBA" id="ARBA00022837"/>
    </source>
</evidence>
<evidence type="ECO:0000313" key="12">
    <source>
        <dbReference type="EMBL" id="CAD9636360.1"/>
    </source>
</evidence>
<accession>A0A7S2Q9I1</accession>
<feature type="transmembrane region" description="Helical" evidence="9">
    <location>
        <begin position="137"/>
        <end position="159"/>
    </location>
</feature>
<evidence type="ECO:0000256" key="8">
    <source>
        <dbReference type="ARBA" id="ARBA00023136"/>
    </source>
</evidence>
<dbReference type="PANTHER" id="PTHR31503:SF22">
    <property type="entry name" value="VACUOLAR CALCIUM ION TRANSPORTER"/>
    <property type="match status" value="1"/>
</dbReference>
<evidence type="ECO:0000256" key="10">
    <source>
        <dbReference type="SAM" id="MobiDB-lite"/>
    </source>
</evidence>
<evidence type="ECO:0000256" key="3">
    <source>
        <dbReference type="ARBA" id="ARBA00022568"/>
    </source>
</evidence>
<evidence type="ECO:0000256" key="1">
    <source>
        <dbReference type="ARBA" id="ARBA00004127"/>
    </source>
</evidence>
<dbReference type="Gene3D" id="1.20.1420.30">
    <property type="entry name" value="NCX, central ion-binding region"/>
    <property type="match status" value="1"/>
</dbReference>
<dbReference type="NCBIfam" id="TIGR00846">
    <property type="entry name" value="caca2"/>
    <property type="match status" value="1"/>
</dbReference>
<proteinExistence type="inferred from homology"/>
<keyword evidence="9" id="KW-0050">Antiport</keyword>
<reference evidence="12" key="1">
    <citation type="submission" date="2021-01" db="EMBL/GenBank/DDBJ databases">
        <authorList>
            <person name="Corre E."/>
            <person name="Pelletier E."/>
            <person name="Niang G."/>
            <person name="Scheremetjew M."/>
            <person name="Finn R."/>
            <person name="Kale V."/>
            <person name="Holt S."/>
            <person name="Cochrane G."/>
            <person name="Meng A."/>
            <person name="Brown T."/>
            <person name="Cohen L."/>
        </authorList>
    </citation>
    <scope>NUCLEOTIDE SEQUENCE</scope>
    <source>
        <strain evidence="12">RCC3387</strain>
    </source>
</reference>
<keyword evidence="7 9" id="KW-0406">Ion transport</keyword>
<keyword evidence="2 9" id="KW-0813">Transport</keyword>
<keyword evidence="4 9" id="KW-0812">Transmembrane</keyword>
<feature type="transmembrane region" description="Helical" evidence="9">
    <location>
        <begin position="236"/>
        <end position="256"/>
    </location>
</feature>
<keyword evidence="5 9" id="KW-0106">Calcium</keyword>
<feature type="transmembrane region" description="Helical" evidence="9">
    <location>
        <begin position="79"/>
        <end position="100"/>
    </location>
</feature>
<evidence type="ECO:0000256" key="2">
    <source>
        <dbReference type="ARBA" id="ARBA00022448"/>
    </source>
</evidence>
<dbReference type="GO" id="GO:0015369">
    <property type="term" value="F:calcium:proton antiporter activity"/>
    <property type="evidence" value="ECO:0007669"/>
    <property type="project" value="UniProtKB-UniRule"/>
</dbReference>